<dbReference type="AlphaFoldDB" id="A0A0H5Q7C8"/>
<accession>A0A0H5Q7C8</accession>
<evidence type="ECO:0000313" key="1">
    <source>
        <dbReference type="EMBL" id="CRY97289.1"/>
    </source>
</evidence>
<name>A0A0H5Q7C8_9ZZZZ</name>
<proteinExistence type="predicted"/>
<reference evidence="1" key="1">
    <citation type="submission" date="2015-06" db="EMBL/GenBank/DDBJ databases">
        <authorList>
            <person name="Joergensen T."/>
        </authorList>
    </citation>
    <scope>NUCLEOTIDE SEQUENCE</scope>
    <source>
        <strain evidence="1">RGFK1467</strain>
    </source>
</reference>
<reference evidence="1" key="2">
    <citation type="submission" date="2015-07" db="EMBL/GenBank/DDBJ databases">
        <title>Plasmids, circular viruses and viroids from rat gut.</title>
        <authorList>
            <person name="Jorgensen T.J."/>
            <person name="Hansen M.A."/>
            <person name="Xu Z."/>
            <person name="Tabak M.A."/>
            <person name="Sorensen S.J."/>
            <person name="Hansen L.H."/>
        </authorList>
    </citation>
    <scope>NUCLEOTIDE SEQUENCE</scope>
    <source>
        <strain evidence="1">RGFK1467</strain>
    </source>
</reference>
<protein>
    <submittedName>
        <fullName evidence="1">Uncharacterized protein</fullName>
    </submittedName>
</protein>
<sequence>MNVSLTVYKSGPSHKLSVVARPGVAAVLGEYILIEGVALPGLGESPTAVECLHAAYNLIAAEVQHRLRE</sequence>
<dbReference type="EMBL" id="LN854008">
    <property type="protein sequence ID" value="CRY97289.1"/>
    <property type="molecule type" value="Genomic_DNA"/>
</dbReference>
<organism evidence="1">
    <name type="scientific">uncultured prokaryote</name>
    <dbReference type="NCBI Taxonomy" id="198431"/>
    <lineage>
        <taxon>unclassified sequences</taxon>
        <taxon>environmental samples</taxon>
    </lineage>
</organism>